<dbReference type="Proteomes" id="UP000237105">
    <property type="component" value="Unassembled WGS sequence"/>
</dbReference>
<evidence type="ECO:0000313" key="2">
    <source>
        <dbReference type="Proteomes" id="UP000237105"/>
    </source>
</evidence>
<organism evidence="1 2">
    <name type="scientific">Parasponia andersonii</name>
    <name type="common">Sponia andersonii</name>
    <dbReference type="NCBI Taxonomy" id="3476"/>
    <lineage>
        <taxon>Eukaryota</taxon>
        <taxon>Viridiplantae</taxon>
        <taxon>Streptophyta</taxon>
        <taxon>Embryophyta</taxon>
        <taxon>Tracheophyta</taxon>
        <taxon>Spermatophyta</taxon>
        <taxon>Magnoliopsida</taxon>
        <taxon>eudicotyledons</taxon>
        <taxon>Gunneridae</taxon>
        <taxon>Pentapetalae</taxon>
        <taxon>rosids</taxon>
        <taxon>fabids</taxon>
        <taxon>Rosales</taxon>
        <taxon>Cannabaceae</taxon>
        <taxon>Parasponia</taxon>
    </lineage>
</organism>
<reference evidence="2" key="1">
    <citation type="submission" date="2016-06" db="EMBL/GenBank/DDBJ databases">
        <title>Parallel loss of symbiosis genes in relatives of nitrogen-fixing non-legume Parasponia.</title>
        <authorList>
            <person name="Van Velzen R."/>
            <person name="Holmer R."/>
            <person name="Bu F."/>
            <person name="Rutten L."/>
            <person name="Van Zeijl A."/>
            <person name="Liu W."/>
            <person name="Santuari L."/>
            <person name="Cao Q."/>
            <person name="Sharma T."/>
            <person name="Shen D."/>
            <person name="Roswanjaya Y."/>
            <person name="Wardhani T."/>
            <person name="Kalhor M.S."/>
            <person name="Jansen J."/>
            <person name="Van den Hoogen J."/>
            <person name="Gungor B."/>
            <person name="Hartog M."/>
            <person name="Hontelez J."/>
            <person name="Verver J."/>
            <person name="Yang W.-C."/>
            <person name="Schijlen E."/>
            <person name="Repin R."/>
            <person name="Schilthuizen M."/>
            <person name="Schranz E."/>
            <person name="Heidstra R."/>
            <person name="Miyata K."/>
            <person name="Fedorova E."/>
            <person name="Kohlen W."/>
            <person name="Bisseling T."/>
            <person name="Smit S."/>
            <person name="Geurts R."/>
        </authorList>
    </citation>
    <scope>NUCLEOTIDE SEQUENCE [LARGE SCALE GENOMIC DNA]</scope>
    <source>
        <strain evidence="2">cv. WU1-14</strain>
    </source>
</reference>
<proteinExistence type="predicted"/>
<name>A0A2P5BYR6_PARAD</name>
<comment type="caution">
    <text evidence="1">The sequence shown here is derived from an EMBL/GenBank/DDBJ whole genome shotgun (WGS) entry which is preliminary data.</text>
</comment>
<feature type="non-terminal residue" evidence="1">
    <location>
        <position position="1"/>
    </location>
</feature>
<gene>
    <name evidence="1" type="ORF">PanWU01x14_199030</name>
</gene>
<dbReference type="EMBL" id="JXTB01000201">
    <property type="protein sequence ID" value="PON53906.1"/>
    <property type="molecule type" value="Genomic_DNA"/>
</dbReference>
<evidence type="ECO:0000313" key="1">
    <source>
        <dbReference type="EMBL" id="PON53906.1"/>
    </source>
</evidence>
<protein>
    <submittedName>
        <fullName evidence="1">Uncharacterized protein</fullName>
    </submittedName>
</protein>
<keyword evidence="2" id="KW-1185">Reference proteome</keyword>
<dbReference type="AlphaFoldDB" id="A0A2P5BYR6"/>
<accession>A0A2P5BYR6</accession>
<sequence>DLREGEKKPRTLPPHCAAAEPMCLLLFSCRRTSTSRIRYEMSPEIADQLC</sequence>